<dbReference type="AlphaFoldDB" id="A0A0C2ZVR0"/>
<dbReference type="STRING" id="1036808.A0A0C2ZVR0"/>
<proteinExistence type="predicted"/>
<dbReference type="InterPro" id="IPR041078">
    <property type="entry name" value="Plavaka"/>
</dbReference>
<reference evidence="2 3" key="1">
    <citation type="submission" date="2014-04" db="EMBL/GenBank/DDBJ databases">
        <authorList>
            <consortium name="DOE Joint Genome Institute"/>
            <person name="Kuo A."/>
            <person name="Kohler A."/>
            <person name="Nagy L.G."/>
            <person name="Floudas D."/>
            <person name="Copeland A."/>
            <person name="Barry K.W."/>
            <person name="Cichocki N."/>
            <person name="Veneault-Fourrey C."/>
            <person name="LaButti K."/>
            <person name="Lindquist E.A."/>
            <person name="Lipzen A."/>
            <person name="Lundell T."/>
            <person name="Morin E."/>
            <person name="Murat C."/>
            <person name="Sun H."/>
            <person name="Tunlid A."/>
            <person name="Henrissat B."/>
            <person name="Grigoriev I.V."/>
            <person name="Hibbett D.S."/>
            <person name="Martin F."/>
            <person name="Nordberg H.P."/>
            <person name="Cantor M.N."/>
            <person name="Hua S.X."/>
        </authorList>
    </citation>
    <scope>NUCLEOTIDE SEQUENCE [LARGE SCALE GENOMIC DNA]</scope>
    <source>
        <strain evidence="2 3">Foug A</strain>
    </source>
</reference>
<dbReference type="HOGENOM" id="CLU_002498_1_0_1"/>
<evidence type="ECO:0000313" key="2">
    <source>
        <dbReference type="EMBL" id="KIM65578.1"/>
    </source>
</evidence>
<organism evidence="2 3">
    <name type="scientific">Scleroderma citrinum Foug A</name>
    <dbReference type="NCBI Taxonomy" id="1036808"/>
    <lineage>
        <taxon>Eukaryota</taxon>
        <taxon>Fungi</taxon>
        <taxon>Dikarya</taxon>
        <taxon>Basidiomycota</taxon>
        <taxon>Agaricomycotina</taxon>
        <taxon>Agaricomycetes</taxon>
        <taxon>Agaricomycetidae</taxon>
        <taxon>Boletales</taxon>
        <taxon>Sclerodermatineae</taxon>
        <taxon>Sclerodermataceae</taxon>
        <taxon>Scleroderma</taxon>
    </lineage>
</organism>
<name>A0A0C2ZVR0_9AGAM</name>
<feature type="region of interest" description="Disordered" evidence="1">
    <location>
        <begin position="62"/>
        <end position="137"/>
    </location>
</feature>
<dbReference type="Pfam" id="PF18759">
    <property type="entry name" value="Plavaka"/>
    <property type="match status" value="1"/>
</dbReference>
<feature type="compositionally biased region" description="Polar residues" evidence="1">
    <location>
        <begin position="83"/>
        <end position="93"/>
    </location>
</feature>
<evidence type="ECO:0000256" key="1">
    <source>
        <dbReference type="SAM" id="MobiDB-lite"/>
    </source>
</evidence>
<dbReference type="Proteomes" id="UP000053989">
    <property type="component" value="Unassembled WGS sequence"/>
</dbReference>
<evidence type="ECO:0000313" key="3">
    <source>
        <dbReference type="Proteomes" id="UP000053989"/>
    </source>
</evidence>
<feature type="compositionally biased region" description="Polar residues" evidence="1">
    <location>
        <begin position="111"/>
        <end position="121"/>
    </location>
</feature>
<protein>
    <submittedName>
        <fullName evidence="2">Uncharacterized protein</fullName>
    </submittedName>
</protein>
<keyword evidence="3" id="KW-1185">Reference proteome</keyword>
<dbReference type="EMBL" id="KN822021">
    <property type="protein sequence ID" value="KIM65578.1"/>
    <property type="molecule type" value="Genomic_DNA"/>
</dbReference>
<dbReference type="OrthoDB" id="3208495at2759"/>
<dbReference type="InParanoid" id="A0A0C2ZVR0"/>
<gene>
    <name evidence="2" type="ORF">SCLCIDRAFT_22486</name>
</gene>
<reference evidence="3" key="2">
    <citation type="submission" date="2015-01" db="EMBL/GenBank/DDBJ databases">
        <title>Evolutionary Origins and Diversification of the Mycorrhizal Mutualists.</title>
        <authorList>
            <consortium name="DOE Joint Genome Institute"/>
            <consortium name="Mycorrhizal Genomics Consortium"/>
            <person name="Kohler A."/>
            <person name="Kuo A."/>
            <person name="Nagy L.G."/>
            <person name="Floudas D."/>
            <person name="Copeland A."/>
            <person name="Barry K.W."/>
            <person name="Cichocki N."/>
            <person name="Veneault-Fourrey C."/>
            <person name="LaButti K."/>
            <person name="Lindquist E.A."/>
            <person name="Lipzen A."/>
            <person name="Lundell T."/>
            <person name="Morin E."/>
            <person name="Murat C."/>
            <person name="Riley R."/>
            <person name="Ohm R."/>
            <person name="Sun H."/>
            <person name="Tunlid A."/>
            <person name="Henrissat B."/>
            <person name="Grigoriev I.V."/>
            <person name="Hibbett D.S."/>
            <person name="Martin F."/>
        </authorList>
    </citation>
    <scope>NUCLEOTIDE SEQUENCE [LARGE SCALE GENOMIC DNA]</scope>
    <source>
        <strain evidence="3">Foug A</strain>
    </source>
</reference>
<accession>A0A0C2ZVR0</accession>
<sequence length="745" mass="84450">MRILLHAGAAIHSCNSNERTIQMQGTLRPYLFEFKRAVQSSKTTLAVGAQTQRLKCQKSTCALEERSSKRPSSILTMPMPSIEETSPSTSMPEFQTPPTPDNPTTQVTPDSTANQPVSSQPICPLQLPTEVDAPRPSRPCRLPRHYQDELPEPMAPVVPMCPVVDLPSLPRRVILHVFDSFRTAFNKFGIARDYRHRPSYDPDALLSVLDLSDLPRCHEVDPNGAHEGCDDSYGSSGERAPPWPWANMSIWRLMTWKLTGSSQKSNGEVTRLVRDMIQAVDFDIDDFANFDASNQLKRLEGKVAPNTTMAFNCDDWREEAPEIIIPTREKQREGNGHSFRVPGLMCRSLTAVIKTAFSEPISKWFHLTPFKHVWKSPSGREQCVYDELYSSDAWNKAHDEIQKQKCTDNCQLERVVAGLMFWSDSMQLNQFGHASAWPIYLFFGNLSKYIRASPASGACYPIVFIPPLLPSLKAFVKTMSQRKSQSDVLAHCKRELFHAVWNILLDKDFIEAYKNGIVVKCFNGKYRHVYPRIFTYSADYPEKTLLATIQDKGHCPCPRCLIPKAHFSNTGLWNDIKAWISQARTYMQSKIISARDAIYQHGAPIKGAIVERLLKDSSLVPTLNAFTEHLSPLGFKLFPIIVVDLMHEFELGVLKNVLKHLIRILYIVDPSNIARLNERYMAIPPFGVDGIRSFPLDIVEMTQKTVHHFEDMLQCAIPAFDSLFLDEHNASIRVLLFRLTVSQSE</sequence>